<organism evidence="2 3">
    <name type="scientific">Parabacteroides faecis</name>
    <dbReference type="NCBI Taxonomy" id="1217282"/>
    <lineage>
        <taxon>Bacteria</taxon>
        <taxon>Pseudomonadati</taxon>
        <taxon>Bacteroidota</taxon>
        <taxon>Bacteroidia</taxon>
        <taxon>Bacteroidales</taxon>
        <taxon>Tannerellaceae</taxon>
        <taxon>Parabacteroides</taxon>
    </lineage>
</organism>
<dbReference type="PANTHER" id="PTHR47396">
    <property type="entry name" value="TYPE I RESTRICTION ENZYME ECOKI R PROTEIN"/>
    <property type="match status" value="1"/>
</dbReference>
<dbReference type="SMART" id="SM00487">
    <property type="entry name" value="DEXDc"/>
    <property type="match status" value="1"/>
</dbReference>
<dbReference type="PROSITE" id="PS51192">
    <property type="entry name" value="HELICASE_ATP_BIND_1"/>
    <property type="match status" value="1"/>
</dbReference>
<dbReference type="Pfam" id="PF04851">
    <property type="entry name" value="ResIII"/>
    <property type="match status" value="1"/>
</dbReference>
<accession>A0ABR6KTC9</accession>
<dbReference type="Gene3D" id="3.40.50.300">
    <property type="entry name" value="P-loop containing nucleotide triphosphate hydrolases"/>
    <property type="match status" value="2"/>
</dbReference>
<dbReference type="InterPro" id="IPR027417">
    <property type="entry name" value="P-loop_NTPase"/>
</dbReference>
<dbReference type="Gene3D" id="3.90.1570.30">
    <property type="match status" value="1"/>
</dbReference>
<dbReference type="CDD" id="cd18799">
    <property type="entry name" value="SF2_C_EcoAI-like"/>
    <property type="match status" value="1"/>
</dbReference>
<dbReference type="EMBL" id="JACHOC010000011">
    <property type="protein sequence ID" value="MBB4624670.1"/>
    <property type="molecule type" value="Genomic_DNA"/>
</dbReference>
<evidence type="ECO:0000313" key="2">
    <source>
        <dbReference type="EMBL" id="MBB4624670.1"/>
    </source>
</evidence>
<reference evidence="2 3" key="1">
    <citation type="submission" date="2020-08" db="EMBL/GenBank/DDBJ databases">
        <title>Genomic Encyclopedia of Type Strains, Phase IV (KMG-IV): sequencing the most valuable type-strain genomes for metagenomic binning, comparative biology and taxonomic classification.</title>
        <authorList>
            <person name="Goeker M."/>
        </authorList>
    </citation>
    <scope>NUCLEOTIDE SEQUENCE [LARGE SCALE GENOMIC DNA]</scope>
    <source>
        <strain evidence="2 3">DSM 102983</strain>
    </source>
</reference>
<dbReference type="InterPro" id="IPR050742">
    <property type="entry name" value="Helicase_Restrict-Modif_Enz"/>
</dbReference>
<dbReference type="InterPro" id="IPR006935">
    <property type="entry name" value="Helicase/UvrB_N"/>
</dbReference>
<proteinExistence type="predicted"/>
<protein>
    <submittedName>
        <fullName evidence="2">Type I restriction enzyme R subunit</fullName>
        <ecNumber evidence="2">3.1.21.3</ecNumber>
    </submittedName>
</protein>
<dbReference type="InterPro" id="IPR013670">
    <property type="entry name" value="EcoEI_R_C_dom"/>
</dbReference>
<keyword evidence="3" id="KW-1185">Reference proteome</keyword>
<dbReference type="GO" id="GO:0009035">
    <property type="term" value="F:type I site-specific deoxyribonuclease activity"/>
    <property type="evidence" value="ECO:0007669"/>
    <property type="project" value="UniProtKB-EC"/>
</dbReference>
<dbReference type="PANTHER" id="PTHR47396:SF1">
    <property type="entry name" value="ATP-DEPENDENT HELICASE IRC3-RELATED"/>
    <property type="match status" value="1"/>
</dbReference>
<feature type="domain" description="Helicase ATP-binding" evidence="1">
    <location>
        <begin position="289"/>
        <end position="444"/>
    </location>
</feature>
<dbReference type="InterPro" id="IPR014001">
    <property type="entry name" value="Helicase_ATP-bd"/>
</dbReference>
<gene>
    <name evidence="2" type="ORF">GGQ57_004614</name>
</gene>
<keyword evidence="2" id="KW-0378">Hydrolase</keyword>
<dbReference type="Pfam" id="PF08463">
    <property type="entry name" value="EcoEI_R_C"/>
    <property type="match status" value="1"/>
</dbReference>
<dbReference type="CDD" id="cd18032">
    <property type="entry name" value="DEXHc_RE_I_III_res"/>
    <property type="match status" value="1"/>
</dbReference>
<sequence>MEIPERSSLFQLVNAESFKNFIQSDDLLKRLHYIRKAGNNSAHLGKVAKKESFFSLLNLYVFVGSVLVKLKVIDDYPTFDRNLIPGQAEVHIAPKENMEPTNALVEKYEGQLETALVTKAVTGISEAETRKYFIDQMLREAGWDILEAKGSIMPAKACIEIQLAGMPNHKETGFADYVLFGANGKPLAVIEAKRTSVDAARGKHQAELYAQCLEAQYGVMPVIYYTNGFNTFVIDGLGYPSRPVYGYHTQADLELIIQKRERAEITDLRIRDEITDREYQKRGIKAVCEYFNKKHRRALLVMATGTGKTRVAISLVELLMRNSWVKNVLFLADRTALVKQAYKNFTKLLPGTYCVLSDDNKPDLAARVMFSTYQTMINYIDRDTKDFSVGRFDLIIVDEAHRSIFGKYGDIFDYFDSLLVGLTATPRSEVDRSTYQLFEQEQGEPNFAYELEEAVAEKYLVPYKGIIRHSAHINNGIKYENLSKEEKEQLEKVWEYEKAQRNIDPDEDYHRDIEKDEIFKFLFNEDTVDKVLQDLMENGLRVQSGERIGKTIIFAYNHKHAVLIVERFGKLYPEYGPSFCQLIDNSVTYAGNLIDQFEVRDNLPQIAVSVDMLDTGVDVPDILNLVFFKVIKSKIKFMQMIGRGTRLSENIFGPGKNKECFYIFDYCNNFEFFNDNPQGVEAKLVQSLTERLFCLRTDISVFLQHSRYQEDPFAKNLHDELKTLLHSQVATLNDSRIGVRKHWDLVCKYRKSENWIFISETDALHIKNSLSPLLIQKMENEESKQFDLLILYIELSLLDADINAVRSKKKVIEIARDLQKATSIPLVMAKIETIKEVLSSHFWENLNLDGLERVRKDLRELILFLKGNSKNTFTIDIEDAFTDGGEAPGIVTTTTYKQRVVDYLAENKDNAVLQKIFNVEPLSQADIRDLERILWQQLGTREEYSKYAQNMIYGGNVAAFIRSIIGVNRNIAIRKFTELISESNLNSMQEEYLKTILNYVCENGDITTSTFGNDPFVNFDWYDAFGDKLSDLTQYVENLHKVITA</sequence>
<dbReference type="EC" id="3.1.21.3" evidence="2"/>
<comment type="caution">
    <text evidence="2">The sequence shown here is derived from an EMBL/GenBank/DDBJ whole genome shotgun (WGS) entry which is preliminary data.</text>
</comment>
<evidence type="ECO:0000313" key="3">
    <source>
        <dbReference type="Proteomes" id="UP000533637"/>
    </source>
</evidence>
<name>A0ABR6KTC9_9BACT</name>
<evidence type="ECO:0000259" key="1">
    <source>
        <dbReference type="PROSITE" id="PS51192"/>
    </source>
</evidence>
<dbReference type="SUPFAM" id="SSF52540">
    <property type="entry name" value="P-loop containing nucleoside triphosphate hydrolases"/>
    <property type="match status" value="2"/>
</dbReference>
<dbReference type="Proteomes" id="UP000533637">
    <property type="component" value="Unassembled WGS sequence"/>
</dbReference>